<dbReference type="InterPro" id="IPR011547">
    <property type="entry name" value="SLC26A/SulP_dom"/>
</dbReference>
<evidence type="ECO:0000256" key="9">
    <source>
        <dbReference type="SAM" id="Phobius"/>
    </source>
</evidence>
<dbReference type="PROSITE" id="PS50801">
    <property type="entry name" value="STAS"/>
    <property type="match status" value="1"/>
</dbReference>
<dbReference type="GO" id="GO:0016020">
    <property type="term" value="C:membrane"/>
    <property type="evidence" value="ECO:0007669"/>
    <property type="project" value="UniProtKB-SubCell"/>
</dbReference>
<evidence type="ECO:0000256" key="8">
    <source>
        <dbReference type="SAM" id="MobiDB-lite"/>
    </source>
</evidence>
<dbReference type="SUPFAM" id="SSF52091">
    <property type="entry name" value="SpoIIaa-like"/>
    <property type="match status" value="1"/>
</dbReference>
<dbReference type="InterPro" id="IPR042266">
    <property type="entry name" value="PPPDE_sf"/>
</dbReference>
<dbReference type="Gene3D" id="3.90.1720.30">
    <property type="entry name" value="PPPDE domains"/>
    <property type="match status" value="1"/>
</dbReference>
<feature type="transmembrane region" description="Helical" evidence="9">
    <location>
        <begin position="867"/>
        <end position="892"/>
    </location>
</feature>
<feature type="transmembrane region" description="Helical" evidence="9">
    <location>
        <begin position="946"/>
        <end position="965"/>
    </location>
</feature>
<dbReference type="Pfam" id="PF01740">
    <property type="entry name" value="STAS"/>
    <property type="match status" value="1"/>
</dbReference>
<feature type="transmembrane region" description="Helical" evidence="9">
    <location>
        <begin position="689"/>
        <end position="712"/>
    </location>
</feature>
<dbReference type="InterPro" id="IPR002645">
    <property type="entry name" value="STAS_dom"/>
</dbReference>
<proteinExistence type="inferred from homology"/>
<evidence type="ECO:0000313" key="12">
    <source>
        <dbReference type="EMBL" id="KAH0540587.1"/>
    </source>
</evidence>
<evidence type="ECO:0000256" key="1">
    <source>
        <dbReference type="ARBA" id="ARBA00004141"/>
    </source>
</evidence>
<dbReference type="InterPro" id="IPR036513">
    <property type="entry name" value="STAS_dom_sf"/>
</dbReference>
<feature type="domain" description="PPPDE" evidence="11">
    <location>
        <begin position="9"/>
        <end position="151"/>
    </location>
</feature>
<comment type="caution">
    <text evidence="12">The sequence shown here is derived from an EMBL/GenBank/DDBJ whole genome shotgun (WGS) entry which is preliminary data.</text>
</comment>
<evidence type="ECO:0000259" key="10">
    <source>
        <dbReference type="PROSITE" id="PS50801"/>
    </source>
</evidence>
<accession>A0AAV7HZD5</accession>
<evidence type="ECO:0000256" key="3">
    <source>
        <dbReference type="ARBA" id="ARBA00022670"/>
    </source>
</evidence>
<organism evidence="12 13">
    <name type="scientific">Cotesia glomerata</name>
    <name type="common">Lepidopteran parasitic wasp</name>
    <name type="synonym">Apanteles glomeratus</name>
    <dbReference type="NCBI Taxonomy" id="32391"/>
    <lineage>
        <taxon>Eukaryota</taxon>
        <taxon>Metazoa</taxon>
        <taxon>Ecdysozoa</taxon>
        <taxon>Arthropoda</taxon>
        <taxon>Hexapoda</taxon>
        <taxon>Insecta</taxon>
        <taxon>Pterygota</taxon>
        <taxon>Neoptera</taxon>
        <taxon>Endopterygota</taxon>
        <taxon>Hymenoptera</taxon>
        <taxon>Apocrita</taxon>
        <taxon>Ichneumonoidea</taxon>
        <taxon>Braconidae</taxon>
        <taxon>Microgastrinae</taxon>
        <taxon>Cotesia</taxon>
    </lineage>
</organism>
<reference evidence="12 13" key="1">
    <citation type="journal article" date="2021" name="J. Hered.">
        <title>A chromosome-level genome assembly of the parasitoid wasp, Cotesia glomerata (Hymenoptera: Braconidae).</title>
        <authorList>
            <person name="Pinto B.J."/>
            <person name="Weis J.J."/>
            <person name="Gamble T."/>
            <person name="Ode P.J."/>
            <person name="Paul R."/>
            <person name="Zaspel J.M."/>
        </authorList>
    </citation>
    <scope>NUCLEOTIDE SEQUENCE [LARGE SCALE GENOMIC DNA]</scope>
    <source>
        <strain evidence="12">CgM1</strain>
    </source>
</reference>
<feature type="transmembrane region" description="Helical" evidence="9">
    <location>
        <begin position="803"/>
        <end position="826"/>
    </location>
</feature>
<dbReference type="InterPro" id="IPR008580">
    <property type="entry name" value="PPPDE_dom"/>
</dbReference>
<feature type="compositionally biased region" description="Polar residues" evidence="8">
    <location>
        <begin position="234"/>
        <end position="243"/>
    </location>
</feature>
<dbReference type="GO" id="GO:0006508">
    <property type="term" value="P:proteolysis"/>
    <property type="evidence" value="ECO:0007669"/>
    <property type="project" value="UniProtKB-KW"/>
</dbReference>
<dbReference type="EMBL" id="JAHXZJ010002609">
    <property type="protein sequence ID" value="KAH0540587.1"/>
    <property type="molecule type" value="Genomic_DNA"/>
</dbReference>
<evidence type="ECO:0000256" key="4">
    <source>
        <dbReference type="ARBA" id="ARBA00022692"/>
    </source>
</evidence>
<dbReference type="Pfam" id="PF05903">
    <property type="entry name" value="Peptidase_C97"/>
    <property type="match status" value="1"/>
</dbReference>
<dbReference type="Gene3D" id="3.30.750.24">
    <property type="entry name" value="STAS domain"/>
    <property type="match status" value="1"/>
</dbReference>
<feature type="region of interest" description="Disordered" evidence="8">
    <location>
        <begin position="207"/>
        <end position="243"/>
    </location>
</feature>
<feature type="transmembrane region" description="Helical" evidence="9">
    <location>
        <begin position="1006"/>
        <end position="1034"/>
    </location>
</feature>
<dbReference type="CDD" id="cd07042">
    <property type="entry name" value="STAS_SulP_like_sulfate_transporter"/>
    <property type="match status" value="1"/>
</dbReference>
<comment type="similarity">
    <text evidence="2">Belongs to the DeSI family.</text>
</comment>
<evidence type="ECO:0000256" key="2">
    <source>
        <dbReference type="ARBA" id="ARBA00008140"/>
    </source>
</evidence>
<evidence type="ECO:0000259" key="11">
    <source>
        <dbReference type="PROSITE" id="PS51858"/>
    </source>
</evidence>
<evidence type="ECO:0000256" key="7">
    <source>
        <dbReference type="ARBA" id="ARBA00023136"/>
    </source>
</evidence>
<dbReference type="Gene3D" id="1.20.930.80">
    <property type="match status" value="1"/>
</dbReference>
<name>A0AAV7HZD5_COTGL</name>
<dbReference type="SMART" id="SM01179">
    <property type="entry name" value="DUF862"/>
    <property type="match status" value="1"/>
</dbReference>
<keyword evidence="5" id="KW-0378">Hydrolase</keyword>
<keyword evidence="7 9" id="KW-0472">Membrane</keyword>
<keyword evidence="4 9" id="KW-0812">Transmembrane</keyword>
<evidence type="ECO:0000313" key="13">
    <source>
        <dbReference type="Proteomes" id="UP000826195"/>
    </source>
</evidence>
<gene>
    <name evidence="12" type="ORF">KQX54_018411</name>
</gene>
<feature type="transmembrane region" description="Helical" evidence="9">
    <location>
        <begin position="971"/>
        <end position="994"/>
    </location>
</feature>
<feature type="transmembrane region" description="Helical" evidence="9">
    <location>
        <begin position="764"/>
        <end position="782"/>
    </location>
</feature>
<feature type="domain" description="STAS" evidence="10">
    <location>
        <begin position="1062"/>
        <end position="1171"/>
    </location>
</feature>
<dbReference type="InterPro" id="IPR001902">
    <property type="entry name" value="SLC26A/SulP_fam"/>
</dbReference>
<dbReference type="Proteomes" id="UP000826195">
    <property type="component" value="Unassembled WGS sequence"/>
</dbReference>
<evidence type="ECO:0000256" key="5">
    <source>
        <dbReference type="ARBA" id="ARBA00022801"/>
    </source>
</evidence>
<dbReference type="GO" id="GO:0008233">
    <property type="term" value="F:peptidase activity"/>
    <property type="evidence" value="ECO:0007669"/>
    <property type="project" value="UniProtKB-KW"/>
</dbReference>
<feature type="transmembrane region" description="Helical" evidence="9">
    <location>
        <begin position="724"/>
        <end position="744"/>
    </location>
</feature>
<comment type="subcellular location">
    <subcellularLocation>
        <location evidence="1">Membrane</location>
        <topology evidence="1">Multi-pass membrane protein</topology>
    </subcellularLocation>
</comment>
<keyword evidence="6 9" id="KW-1133">Transmembrane helix</keyword>
<keyword evidence="13" id="KW-1185">Reference proteome</keyword>
<evidence type="ECO:0000256" key="6">
    <source>
        <dbReference type="ARBA" id="ARBA00022989"/>
    </source>
</evidence>
<dbReference type="GO" id="GO:0055085">
    <property type="term" value="P:transmembrane transport"/>
    <property type="evidence" value="ECO:0007669"/>
    <property type="project" value="InterPro"/>
</dbReference>
<sequence>MDDNEEMGTKVELYVYDLTKGAATIMSQLLIGRHLDGIWHTAIVAYGREYFFGPSGIQSIRPGGTVLGEPQRVEKLGDTFLPYSVFLEYINGLGTSKFAAGTYHLLRLNCNNFSDEVSNFLVGSGIPKYILDLPEEIIKTPIGQALAPLIETLANSASAGFTVRHRFVEPRIQREVSPEYQLLNTAIEEARLNSIALEERRNVLNEKLAKKERKKKKKKKEKHDKSKGSGSESNSTGPSNYSTMADSEVAEMQPTNGDMGAEMLPSDRVLQMEADERRELEERKRQRDPPIVFKELTDLAAEFDDLCRLLEGKLNETETTNLDELRQYALENEGSWALGDNFLNFIGRILYDKSLDTAAKVKLLNILAIAALKDDVILLLHQDRREHTIMNYAFDIDRHPIEEQLPLAQFITNMFENLSSSEWLLYISEWQYNNQGISNIRVTTKVAVHSLLSESVDLQACGAAIIHNLACKEKMNKNKKLRQLLPKGSSSKVFDDVAVELTMALLQYFNGNPSEEHLFACMKALARFTQISGHEVPQLIQMIGPEPNKFRGTSRRIDEMIDEVNKKLLASKNINERVLDVELNCLKQQSKLKRFIHRHIPVTRWLPNYSRFYGVSDFIAGITLGLTMIPQSIAYAALAGLTPQYGLYSSFLGGFIYLIFGTIKEVSIGATSLMSLVTVEYTRDMPVDFVILLCFLAGCTELLMGLMNLGFLVDFISMSVTSGFTSATSIIIIMSQLPGLLGLRFKCENLTEGFKKLYQNWRKIRFNDSVLGVSCIIFLLAFRKLKDIDCSKIKSRNKSWGQLIQKTLWFLSISRNAITVCIASFITYNHYQNGSSIFITSGSVTPGLPSFNPPPFSSQVGNVTYNFLGMCSHLGSGIIMVPLVAVLTNVAIAKAYVRDGTVEATQEMLTLGVCNIAGSFFSSMPTCGAFTRSAVGSASGIQTPMAGLYSGIMTLLALSFLTPYFSFIPKASLSAVLISAVVFLIDLKIFRILWNGSKRDMITAGSTFLISIFINVESGLLFGTLINASFLLYLSARPSITIDKCKTVYGLEYVIVKPEIGLFYPAISYLTNKINRIARKEAKGIYPVVVDFNRLQGIDYTAAKGIQGILSDFEGKSQPLIFLNVNPNVVTSIIRLSGMKNFNAVCNEDDLIDTLKNLEITEKIYKAQDSSFKELLNKSSDFTSQNEITKESVLTERESLLTSYKPNIQFYSNGLPSLNYDNLISLARERIKVLKIITTVTRDNPGKSDEYIRSLVIERLKNIQSYGYATLLASKEHRTSSDQDIQNRLIDHASFIMLSLSVISSRHFKDL</sequence>
<dbReference type="Pfam" id="PF00916">
    <property type="entry name" value="Sulfate_transp"/>
    <property type="match status" value="1"/>
</dbReference>
<feature type="compositionally biased region" description="Basic residues" evidence="8">
    <location>
        <begin position="210"/>
        <end position="222"/>
    </location>
</feature>
<dbReference type="PANTHER" id="PTHR11814">
    <property type="entry name" value="SULFATE TRANSPORTER"/>
    <property type="match status" value="1"/>
</dbReference>
<feature type="transmembrane region" description="Helical" evidence="9">
    <location>
        <begin position="618"/>
        <end position="638"/>
    </location>
</feature>
<protein>
    <recommendedName>
        <fullName evidence="14">STAS domain-containing protein</fullName>
    </recommendedName>
</protein>
<dbReference type="PROSITE" id="PS51858">
    <property type="entry name" value="PPPDE"/>
    <property type="match status" value="1"/>
</dbReference>
<evidence type="ECO:0008006" key="14">
    <source>
        <dbReference type="Google" id="ProtNLM"/>
    </source>
</evidence>
<keyword evidence="3" id="KW-0645">Protease</keyword>